<gene>
    <name evidence="1" type="ORF">Fot_02874</name>
</gene>
<dbReference type="AlphaFoldDB" id="A0ABD1X833"/>
<comment type="caution">
    <text evidence="1">The sequence shown here is derived from an EMBL/GenBank/DDBJ whole genome shotgun (WGS) entry which is preliminary data.</text>
</comment>
<evidence type="ECO:0000313" key="1">
    <source>
        <dbReference type="EMBL" id="KAL2558135.1"/>
    </source>
</evidence>
<dbReference type="EMBL" id="JBFOLJ010000001">
    <property type="protein sequence ID" value="KAL2558135.1"/>
    <property type="molecule type" value="Genomic_DNA"/>
</dbReference>
<proteinExistence type="predicted"/>
<protein>
    <submittedName>
        <fullName evidence="1">Uncharacterized protein</fullName>
    </submittedName>
</protein>
<reference evidence="2" key="1">
    <citation type="submission" date="2024-07" db="EMBL/GenBank/DDBJ databases">
        <title>Two chromosome-level genome assemblies of Korean endemic species Abeliophyllum distichum and Forsythia ovata (Oleaceae).</title>
        <authorList>
            <person name="Jang H."/>
        </authorList>
    </citation>
    <scope>NUCLEOTIDE SEQUENCE [LARGE SCALE GENOMIC DNA]</scope>
</reference>
<organism evidence="1 2">
    <name type="scientific">Forsythia ovata</name>
    <dbReference type="NCBI Taxonomy" id="205694"/>
    <lineage>
        <taxon>Eukaryota</taxon>
        <taxon>Viridiplantae</taxon>
        <taxon>Streptophyta</taxon>
        <taxon>Embryophyta</taxon>
        <taxon>Tracheophyta</taxon>
        <taxon>Spermatophyta</taxon>
        <taxon>Magnoliopsida</taxon>
        <taxon>eudicotyledons</taxon>
        <taxon>Gunneridae</taxon>
        <taxon>Pentapetalae</taxon>
        <taxon>asterids</taxon>
        <taxon>lamiids</taxon>
        <taxon>Lamiales</taxon>
        <taxon>Oleaceae</taxon>
        <taxon>Forsythieae</taxon>
        <taxon>Forsythia</taxon>
    </lineage>
</organism>
<dbReference type="Proteomes" id="UP001604277">
    <property type="component" value="Unassembled WGS sequence"/>
</dbReference>
<keyword evidence="2" id="KW-1185">Reference proteome</keyword>
<sequence>MFLFSASTMLRNARCVPIFRFDDVPQCETCFYFFSFDDASPRKKCSYIFSLRRCLTTKDDHLGFSFGNKLFALKYFLFGILAIIIKERCCQNFGRPYCVD</sequence>
<evidence type="ECO:0000313" key="2">
    <source>
        <dbReference type="Proteomes" id="UP001604277"/>
    </source>
</evidence>
<accession>A0ABD1X833</accession>
<name>A0ABD1X833_9LAMI</name>